<feature type="non-terminal residue" evidence="1">
    <location>
        <position position="1"/>
    </location>
</feature>
<name>A0A699Q899_TANCI</name>
<reference evidence="1" key="1">
    <citation type="journal article" date="2019" name="Sci. Rep.">
        <title>Draft genome of Tanacetum cinerariifolium, the natural source of mosquito coil.</title>
        <authorList>
            <person name="Yamashiro T."/>
            <person name="Shiraishi A."/>
            <person name="Satake H."/>
            <person name="Nakayama K."/>
        </authorList>
    </citation>
    <scope>NUCLEOTIDE SEQUENCE</scope>
</reference>
<gene>
    <name evidence="1" type="ORF">Tci_835651</name>
</gene>
<feature type="non-terminal residue" evidence="1">
    <location>
        <position position="159"/>
    </location>
</feature>
<protein>
    <submittedName>
        <fullName evidence="1">Uncharacterized protein</fullName>
    </submittedName>
</protein>
<sequence>ASVELMSHQPSPFANLESLKIYPKRFRIGLKDKVDISAEVKNYLLDGSRSATFTIISCEEIIIEKNAISAKNCIAELQLLLEKEKADIETSKDHTEQENAPENHNAKMHEESNAYAENQMQVKGNILHINNYWDRWKKPFKRRKKNINDIISKLQEIRK</sequence>
<organism evidence="1">
    <name type="scientific">Tanacetum cinerariifolium</name>
    <name type="common">Dalmatian daisy</name>
    <name type="synonym">Chrysanthemum cinerariifolium</name>
    <dbReference type="NCBI Taxonomy" id="118510"/>
    <lineage>
        <taxon>Eukaryota</taxon>
        <taxon>Viridiplantae</taxon>
        <taxon>Streptophyta</taxon>
        <taxon>Embryophyta</taxon>
        <taxon>Tracheophyta</taxon>
        <taxon>Spermatophyta</taxon>
        <taxon>Magnoliopsida</taxon>
        <taxon>eudicotyledons</taxon>
        <taxon>Gunneridae</taxon>
        <taxon>Pentapetalae</taxon>
        <taxon>asterids</taxon>
        <taxon>campanulids</taxon>
        <taxon>Asterales</taxon>
        <taxon>Asteraceae</taxon>
        <taxon>Asteroideae</taxon>
        <taxon>Anthemideae</taxon>
        <taxon>Anthemidinae</taxon>
        <taxon>Tanacetum</taxon>
    </lineage>
</organism>
<evidence type="ECO:0000313" key="1">
    <source>
        <dbReference type="EMBL" id="GFC63681.1"/>
    </source>
</evidence>
<dbReference type="AlphaFoldDB" id="A0A699Q899"/>
<dbReference type="EMBL" id="BKCJ010999043">
    <property type="protein sequence ID" value="GFC63681.1"/>
    <property type="molecule type" value="Genomic_DNA"/>
</dbReference>
<proteinExistence type="predicted"/>
<comment type="caution">
    <text evidence="1">The sequence shown here is derived from an EMBL/GenBank/DDBJ whole genome shotgun (WGS) entry which is preliminary data.</text>
</comment>
<accession>A0A699Q899</accession>